<dbReference type="PRINTS" id="PR00111">
    <property type="entry name" value="ABHYDROLASE"/>
</dbReference>
<dbReference type="GO" id="GO:0016787">
    <property type="term" value="F:hydrolase activity"/>
    <property type="evidence" value="ECO:0007669"/>
    <property type="project" value="UniProtKB-KW"/>
</dbReference>
<evidence type="ECO:0000313" key="3">
    <source>
        <dbReference type="Proteomes" id="UP000298173"/>
    </source>
</evidence>
<accession>A0A4R8UUU5</accession>
<dbReference type="PANTHER" id="PTHR43798:SF33">
    <property type="entry name" value="HYDROLASE, PUTATIVE (AFU_ORTHOLOGUE AFUA_2G14860)-RELATED"/>
    <property type="match status" value="1"/>
</dbReference>
<comment type="caution">
    <text evidence="2">The sequence shown here is derived from an EMBL/GenBank/DDBJ whole genome shotgun (WGS) entry which is preliminary data.</text>
</comment>
<protein>
    <submittedName>
        <fullName evidence="2">Alpha/beta hydrolase</fullName>
    </submittedName>
</protein>
<proteinExistence type="predicted"/>
<dbReference type="PANTHER" id="PTHR43798">
    <property type="entry name" value="MONOACYLGLYCEROL LIPASE"/>
    <property type="match status" value="1"/>
</dbReference>
<keyword evidence="2" id="KW-0378">Hydrolase</keyword>
<dbReference type="Pfam" id="PF12697">
    <property type="entry name" value="Abhydrolase_6"/>
    <property type="match status" value="1"/>
</dbReference>
<dbReference type="InterPro" id="IPR029058">
    <property type="entry name" value="AB_hydrolase_fold"/>
</dbReference>
<sequence>MDGARQPSGPSSHRSLMTLPGRITIDGFEFGVQYSPASSGAVTTPVFVIVHGIGTSHRYSVPLHRAIAAGHSTYSVDLPGFGGTSTPRHRLWVEDYANLLGTLLDTLGLTSCVIIGHSMGAQFVTELAIQRPELVSQVVLIGPVADARRRTVVAQAVDLYRDTLKEPLRANVVVFGDYARCGPLWYTKTLSAMLAYATDENIVRVASPLLVVRGGDDPIARHGWCRGLVHNSRHGRLVEIPGHRHLVHYSAADRVADCIVEFSGVGRGPVT</sequence>
<evidence type="ECO:0000313" key="2">
    <source>
        <dbReference type="EMBL" id="TFB71367.1"/>
    </source>
</evidence>
<dbReference type="GO" id="GO:0016020">
    <property type="term" value="C:membrane"/>
    <property type="evidence" value="ECO:0007669"/>
    <property type="project" value="TreeGrafter"/>
</dbReference>
<name>A0A4R8UUU5_9MICO</name>
<keyword evidence="3" id="KW-1185">Reference proteome</keyword>
<organism evidence="2 3">
    <name type="scientific">Cryobacterium glaciale</name>
    <dbReference type="NCBI Taxonomy" id="1259145"/>
    <lineage>
        <taxon>Bacteria</taxon>
        <taxon>Bacillati</taxon>
        <taxon>Actinomycetota</taxon>
        <taxon>Actinomycetes</taxon>
        <taxon>Micrococcales</taxon>
        <taxon>Microbacteriaceae</taxon>
        <taxon>Cryobacterium</taxon>
    </lineage>
</organism>
<dbReference type="SUPFAM" id="SSF53474">
    <property type="entry name" value="alpha/beta-Hydrolases"/>
    <property type="match status" value="1"/>
</dbReference>
<reference evidence="2 3" key="1">
    <citation type="submission" date="2019-03" db="EMBL/GenBank/DDBJ databases">
        <title>Genomics of glacier-inhabiting Cryobacterium strains.</title>
        <authorList>
            <person name="Liu Q."/>
            <person name="Xin Y.-H."/>
        </authorList>
    </citation>
    <scope>NUCLEOTIDE SEQUENCE [LARGE SCALE GENOMIC DNA]</scope>
    <source>
        <strain evidence="2 3">HLT2-23</strain>
    </source>
</reference>
<dbReference type="EMBL" id="SOEY01000028">
    <property type="protein sequence ID" value="TFB71367.1"/>
    <property type="molecule type" value="Genomic_DNA"/>
</dbReference>
<evidence type="ECO:0000259" key="1">
    <source>
        <dbReference type="Pfam" id="PF12697"/>
    </source>
</evidence>
<dbReference type="OrthoDB" id="9769541at2"/>
<dbReference type="Gene3D" id="3.40.50.1820">
    <property type="entry name" value="alpha/beta hydrolase"/>
    <property type="match status" value="1"/>
</dbReference>
<dbReference type="InterPro" id="IPR000073">
    <property type="entry name" value="AB_hydrolase_1"/>
</dbReference>
<feature type="domain" description="AB hydrolase-1" evidence="1">
    <location>
        <begin position="47"/>
        <end position="257"/>
    </location>
</feature>
<gene>
    <name evidence="2" type="ORF">E3O06_13605</name>
</gene>
<dbReference type="InterPro" id="IPR050266">
    <property type="entry name" value="AB_hydrolase_sf"/>
</dbReference>
<dbReference type="AlphaFoldDB" id="A0A4R8UUU5"/>
<dbReference type="Proteomes" id="UP000298173">
    <property type="component" value="Unassembled WGS sequence"/>
</dbReference>